<keyword evidence="6" id="KW-0325">Glycoprotein</keyword>
<dbReference type="InterPro" id="IPR011161">
    <property type="entry name" value="MHC_I-like_Ag-recog"/>
</dbReference>
<dbReference type="GO" id="GO:0005615">
    <property type="term" value="C:extracellular space"/>
    <property type="evidence" value="ECO:0007669"/>
    <property type="project" value="TreeGrafter"/>
</dbReference>
<evidence type="ECO:0000256" key="4">
    <source>
        <dbReference type="ARBA" id="ARBA00022859"/>
    </source>
</evidence>
<dbReference type="GO" id="GO:0030884">
    <property type="term" value="F:exogenous lipid antigen binding"/>
    <property type="evidence" value="ECO:0007669"/>
    <property type="project" value="TreeGrafter"/>
</dbReference>
<evidence type="ECO:0000313" key="12">
    <source>
        <dbReference type="EMBL" id="AIS75091.1"/>
    </source>
</evidence>
<dbReference type="Pfam" id="PF16497">
    <property type="entry name" value="MHC_I_3"/>
    <property type="match status" value="1"/>
</dbReference>
<dbReference type="Gene3D" id="2.60.40.10">
    <property type="entry name" value="Immunoglobulins"/>
    <property type="match status" value="1"/>
</dbReference>
<dbReference type="FunFam" id="2.60.40.10:FF:000254">
    <property type="entry name" value="Antigen-presenting glycoprotein CD1d1"/>
    <property type="match status" value="1"/>
</dbReference>
<dbReference type="GO" id="GO:0030883">
    <property type="term" value="F:endogenous lipid antigen binding"/>
    <property type="evidence" value="ECO:0007669"/>
    <property type="project" value="TreeGrafter"/>
</dbReference>
<evidence type="ECO:0000256" key="1">
    <source>
        <dbReference type="ARBA" id="ARBA00004177"/>
    </source>
</evidence>
<dbReference type="PROSITE" id="PS50835">
    <property type="entry name" value="IG_LIKE"/>
    <property type="match status" value="1"/>
</dbReference>
<dbReference type="PANTHER" id="PTHR16675">
    <property type="entry name" value="MHC CLASS I-RELATED"/>
    <property type="match status" value="1"/>
</dbReference>
<keyword evidence="4" id="KW-0391">Immunity</keyword>
<dbReference type="OrthoDB" id="8890485at2759"/>
<dbReference type="GO" id="GO:0071723">
    <property type="term" value="F:lipopeptide binding"/>
    <property type="evidence" value="ECO:0007669"/>
    <property type="project" value="TreeGrafter"/>
</dbReference>
<dbReference type="GO" id="GO:0048007">
    <property type="term" value="P:antigen processing and presentation, exogenous lipid antigen via MHC class Ib"/>
    <property type="evidence" value="ECO:0007669"/>
    <property type="project" value="TreeGrafter"/>
</dbReference>
<evidence type="ECO:0000259" key="11">
    <source>
        <dbReference type="PROSITE" id="PS50835"/>
    </source>
</evidence>
<proteinExistence type="evidence at transcript level"/>
<dbReference type="InterPro" id="IPR011162">
    <property type="entry name" value="MHC_I/II-like_Ag-recog"/>
</dbReference>
<name>A0A097C0T9_SARHA</name>
<dbReference type="InterPro" id="IPR007110">
    <property type="entry name" value="Ig-like_dom"/>
</dbReference>
<evidence type="ECO:0000256" key="9">
    <source>
        <dbReference type="SAM" id="Phobius"/>
    </source>
</evidence>
<dbReference type="KEGG" id="shr:100928203"/>
<dbReference type="GO" id="GO:0005768">
    <property type="term" value="C:endosome"/>
    <property type="evidence" value="ECO:0007669"/>
    <property type="project" value="UniProtKB-SubCell"/>
</dbReference>
<evidence type="ECO:0000256" key="8">
    <source>
        <dbReference type="ARBA" id="ARBA00037847"/>
    </source>
</evidence>
<dbReference type="SUPFAM" id="SSF48726">
    <property type="entry name" value="Immunoglobulin"/>
    <property type="match status" value="1"/>
</dbReference>
<comment type="subcellular location">
    <subcellularLocation>
        <location evidence="8">Endomembrane system</location>
        <topology evidence="8">Single-pass membrane protein</topology>
    </subcellularLocation>
    <subcellularLocation>
        <location evidence="1">Endosome</location>
    </subcellularLocation>
    <subcellularLocation>
        <location evidence="2">Membrane</location>
        <topology evidence="2">Single-pass type I membrane protein</topology>
    </subcellularLocation>
</comment>
<keyword evidence="7" id="KW-0393">Immunoglobulin domain</keyword>
<dbReference type="InterPro" id="IPR037055">
    <property type="entry name" value="MHC_I-like_Ag-recog_sf"/>
</dbReference>
<dbReference type="EMBL" id="KJ713553">
    <property type="protein sequence ID" value="AIS75091.1"/>
    <property type="molecule type" value="mRNA"/>
</dbReference>
<dbReference type="CDD" id="cd21029">
    <property type="entry name" value="IgC1_CD1"/>
    <property type="match status" value="1"/>
</dbReference>
<feature type="signal peptide" evidence="10">
    <location>
        <begin position="1"/>
        <end position="18"/>
    </location>
</feature>
<dbReference type="RefSeq" id="XP_012403485.2">
    <property type="nucleotide sequence ID" value="XM_012548031.3"/>
</dbReference>
<keyword evidence="9" id="KW-0812">Transmembrane</keyword>
<evidence type="ECO:0000256" key="3">
    <source>
        <dbReference type="ARBA" id="ARBA00022753"/>
    </source>
</evidence>
<protein>
    <submittedName>
        <fullName evidence="12">MHC class I antigen splice variant 1</fullName>
    </submittedName>
</protein>
<evidence type="ECO:0000256" key="10">
    <source>
        <dbReference type="SAM" id="SignalP"/>
    </source>
</evidence>
<dbReference type="GO" id="GO:0006955">
    <property type="term" value="P:immune response"/>
    <property type="evidence" value="ECO:0007669"/>
    <property type="project" value="TreeGrafter"/>
</dbReference>
<gene>
    <name evidence="12" type="primary">Saha-CD1</name>
</gene>
<dbReference type="Gene3D" id="3.30.500.10">
    <property type="entry name" value="MHC class I-like antigen recognition-like"/>
    <property type="match status" value="1"/>
</dbReference>
<keyword evidence="10" id="KW-0732">Signal</keyword>
<evidence type="ECO:0000256" key="6">
    <source>
        <dbReference type="ARBA" id="ARBA00023180"/>
    </source>
</evidence>
<dbReference type="InterPro" id="IPR003597">
    <property type="entry name" value="Ig_C1-set"/>
</dbReference>
<dbReference type="SMART" id="SM00407">
    <property type="entry name" value="IGc1"/>
    <property type="match status" value="1"/>
</dbReference>
<evidence type="ECO:0000256" key="2">
    <source>
        <dbReference type="ARBA" id="ARBA00004479"/>
    </source>
</evidence>
<feature type="transmembrane region" description="Helical" evidence="9">
    <location>
        <begin position="301"/>
        <end position="326"/>
    </location>
</feature>
<keyword evidence="5 9" id="KW-0472">Membrane</keyword>
<feature type="chain" id="PRO_5001928844" evidence="10">
    <location>
        <begin position="19"/>
        <end position="340"/>
    </location>
</feature>
<dbReference type="SUPFAM" id="SSF54452">
    <property type="entry name" value="MHC antigen-recognition domain"/>
    <property type="match status" value="1"/>
</dbReference>
<dbReference type="GO" id="GO:0048006">
    <property type="term" value="P:antigen processing and presentation, endogenous lipid antigen via MHC class Ib"/>
    <property type="evidence" value="ECO:0007669"/>
    <property type="project" value="TreeGrafter"/>
</dbReference>
<dbReference type="InterPro" id="IPR036179">
    <property type="entry name" value="Ig-like_dom_sf"/>
</dbReference>
<dbReference type="GO" id="GO:0001916">
    <property type="term" value="P:positive regulation of T cell mediated cytotoxicity"/>
    <property type="evidence" value="ECO:0007669"/>
    <property type="project" value="TreeGrafter"/>
</dbReference>
<organism evidence="12">
    <name type="scientific">Sarcophilus harrisii</name>
    <name type="common">Tasmanian devil</name>
    <name type="synonym">Sarcophilus laniarius</name>
    <dbReference type="NCBI Taxonomy" id="9305"/>
    <lineage>
        <taxon>Eukaryota</taxon>
        <taxon>Metazoa</taxon>
        <taxon>Chordata</taxon>
        <taxon>Craniata</taxon>
        <taxon>Vertebrata</taxon>
        <taxon>Euteleostomi</taxon>
        <taxon>Mammalia</taxon>
        <taxon>Metatheria</taxon>
        <taxon>Dasyuromorphia</taxon>
        <taxon>Dasyuridae</taxon>
        <taxon>Sarcophilus</taxon>
    </lineage>
</organism>
<dbReference type="AlphaFoldDB" id="A0A097C0T9"/>
<dbReference type="InterPro" id="IPR013783">
    <property type="entry name" value="Ig-like_fold"/>
</dbReference>
<sequence length="340" mass="38511">MLSCYLPFLLLFSGLSEGWGGKTASQEPLTFQCQLISSFLNDSWVQNLGSGWLGDLETHRWDLQTSTIQFLWPWARGHFSAEQWKKLQSITAVFLISFTRDVQDFIKVFRKDYPVVIQVRVSYSEGSPVSFFQAAFQGTDFMHFQGDSWKPAPGAESTSWNISRILNQDQGTRDMLQNLLNHTIPQFVGGLLETGQKDIERQVRPEVWLSSSTTSTPGQLKLLCHVSGFYPKLVRVTWIKNGQEQPGTQTSDLLPNSDGTWWIQVILIVEAGNTANLACRVEHSSLGGQDIIQYWAKSSTWSFAVVIIAGIVLGLLLIGIIGYCLYRIVYKRHRLYEDMM</sequence>
<evidence type="ECO:0000256" key="5">
    <source>
        <dbReference type="ARBA" id="ARBA00023136"/>
    </source>
</evidence>
<dbReference type="GO" id="GO:0009897">
    <property type="term" value="C:external side of plasma membrane"/>
    <property type="evidence" value="ECO:0007669"/>
    <property type="project" value="TreeGrafter"/>
</dbReference>
<reference evidence="12" key="1">
    <citation type="journal article" date="2014" name="Immunogenetics">
        <title>Characterisation of non-classical MHC class I genes in the Tasmanian devil (Sarcophilus harrisii).</title>
        <authorList>
            <person name="Cheng Y."/>
            <person name="Belov K."/>
        </authorList>
    </citation>
    <scope>NUCLEOTIDE SEQUENCE</scope>
</reference>
<accession>A0A097C0T9</accession>
<dbReference type="PANTHER" id="PTHR16675:SF160">
    <property type="entry name" value="T-CELL SURFACE GLYCOPROTEIN CD1A"/>
    <property type="match status" value="1"/>
</dbReference>
<keyword evidence="9" id="KW-1133">Transmembrane helix</keyword>
<feature type="domain" description="Ig-like" evidence="11">
    <location>
        <begin position="205"/>
        <end position="285"/>
    </location>
</feature>
<keyword evidence="3" id="KW-0967">Endosome</keyword>
<dbReference type="InterPro" id="IPR050208">
    <property type="entry name" value="MHC_class-I_related"/>
</dbReference>
<dbReference type="Pfam" id="PF07654">
    <property type="entry name" value="C1-set"/>
    <property type="match status" value="1"/>
</dbReference>
<evidence type="ECO:0000256" key="7">
    <source>
        <dbReference type="ARBA" id="ARBA00023319"/>
    </source>
</evidence>